<keyword evidence="3" id="KW-0805">Transcription regulation</keyword>
<evidence type="ECO:0000259" key="6">
    <source>
        <dbReference type="Pfam" id="PF14850"/>
    </source>
</evidence>
<dbReference type="NCBIfam" id="NF008869">
    <property type="entry name" value="PRK11904.1"/>
    <property type="match status" value="1"/>
</dbReference>
<dbReference type="SUPFAM" id="SSF53720">
    <property type="entry name" value="ALDH-like"/>
    <property type="match status" value="1"/>
</dbReference>
<keyword evidence="3" id="KW-0238">DNA-binding</keyword>
<dbReference type="InterPro" id="IPR050485">
    <property type="entry name" value="Proline_metab_enzyme"/>
</dbReference>
<dbReference type="Gene3D" id="3.20.20.220">
    <property type="match status" value="1"/>
</dbReference>
<dbReference type="InterPro" id="IPR016163">
    <property type="entry name" value="Ald_DH_C"/>
</dbReference>
<accession>A0AAU7F8B9</accession>
<sequence length="1155" mass="127814">MIRAQPGFPAFPALPAMFAPLAQAQLADELSLARQIRGAVHLVAEQSLRADALAHLLKQKLHFARQGQGSVDNLLMQYPLSSPAGQALINLAEGVLRISDQPQLDRLIETQLHSAQWHTYRGASPSWAINLATLGLDVAEHLPQPLAAPVIREGMKKAMHMLASQLIIAQDIESALKQQDPDFLYAFALSGESAIGREDAAYCFEQYEIAIHLIGRAHQGGTRLSPDVSVKLSTLYEQFNLLHYQQVQEVLYPRLLQLALLAKHYDIGLMIEAEESSRQLLTLQLFSRLLQADHLAHWDGLGITVQACQKNALHTVKWLNQYTKQTQRQIQVRLVKGAFWEREIRQAQQAALGHYPVWTQAEHTEQCYLACAQALLQSGGRIHPQFATHNPFTLSYLHQLAGAHDFEFQALFGLGETLYQLAKELGIDRPCRLYAPVGAHHELLPYLVRRYLQHHANPDTVQQLPGSAEAGEMLVKGEHHFPAPNKVFSPRETPALDDPLFWPQGLAWYSLLNSNHSEGYIARPIMEKEPDSNTTPRICYKPADTRQVIGHCYDAPFAAIEPAFTSAQAQLGSWHARSIKERARLINAVSNQLQQRQAALIYLLISECGYTLLQARNELRQAIDLCRYHAQQARSAWPETAPAPLGIVIVIGDRHSPLAMWIAPIVAALLTGNTVIAKPAPETCLIAALAIRCLHQVGIPEAALQMLPGGAALGAALTLDQRCQGVCFQGTQANAHKVRQALAEFGAGRVLLARPRSLNVMIADSSATLPLLIKDVLDSAWLNAGQHPEALRLLCVQQDIAEQVILQLKQAMDSFVVGDPAHAASDLGPMLNAAALAALEQEISQRRAQGCKVFQPQLNTATADGQFMAPTLIEIDDPATLKETIPGPVLYVWAYHAEQQHELSRLINALPACATLGIHSRISQHIEQLIAQTKIGNYRLNCNLADVIVGSHPLGKLASPWTVWQLTRHASPCQPHYRELASKVEDLRKIAQLWPDIDQGLDLEILFEDAARRSPLQHVLALPGIQGEYNELRYRPLGRIACLGPSEWDLVQQIGMVLLTGNQAVLSSHHQRNSTLRTFDLEHIIWSDDPLQESISAAMCHPNIADACEKRLAQHSLAPLILPYEDGRWPLQQLVQEYSISSTDAVATVQMNPVI</sequence>
<evidence type="ECO:0000259" key="4">
    <source>
        <dbReference type="Pfam" id="PF00171"/>
    </source>
</evidence>
<name>A0AAU7F8B9_9NEIS</name>
<dbReference type="Pfam" id="PF14850">
    <property type="entry name" value="Pro_dh-DNA_bdg"/>
    <property type="match status" value="1"/>
</dbReference>
<dbReference type="InterPro" id="IPR016162">
    <property type="entry name" value="Ald_DH_N"/>
</dbReference>
<dbReference type="RefSeq" id="WP_348944442.1">
    <property type="nucleotide sequence ID" value="NZ_CP157355.1"/>
</dbReference>
<comment type="pathway">
    <text evidence="3">Amino-acid degradation; L-proline degradation into L-glutamate; L-glutamate from L-proline: step 2/2.</text>
</comment>
<organism evidence="7">
    <name type="scientific">Chitinibacter mangrovi</name>
    <dbReference type="NCBI Taxonomy" id="3153927"/>
    <lineage>
        <taxon>Bacteria</taxon>
        <taxon>Pseudomonadati</taxon>
        <taxon>Pseudomonadota</taxon>
        <taxon>Betaproteobacteria</taxon>
        <taxon>Neisseriales</taxon>
        <taxon>Chitinibacteraceae</taxon>
        <taxon>Chitinibacter</taxon>
    </lineage>
</organism>
<dbReference type="EMBL" id="CP157355">
    <property type="protein sequence ID" value="XBM00076.1"/>
    <property type="molecule type" value="Genomic_DNA"/>
</dbReference>
<dbReference type="InterPro" id="IPR025703">
    <property type="entry name" value="Bifunct_PutA"/>
</dbReference>
<dbReference type="InterPro" id="IPR002872">
    <property type="entry name" value="Proline_DH_dom"/>
</dbReference>
<dbReference type="EC" id="1.5.5.2" evidence="3"/>
<dbReference type="Gene3D" id="3.40.309.10">
    <property type="entry name" value="Aldehyde Dehydrogenase, Chain A, domain 2"/>
    <property type="match status" value="1"/>
</dbReference>
<dbReference type="InterPro" id="IPR024089">
    <property type="entry name" value="PRODH_PutA_dom_I/II"/>
</dbReference>
<dbReference type="PANTHER" id="PTHR42862:SF1">
    <property type="entry name" value="DELTA-1-PYRROLINE-5-CARBOXYLATE DEHYDROGENASE 2, ISOFORM A-RELATED"/>
    <property type="match status" value="1"/>
</dbReference>
<dbReference type="InterPro" id="IPR029041">
    <property type="entry name" value="FAD-linked_oxidoreductase-like"/>
</dbReference>
<comment type="cofactor">
    <cofactor evidence="3">
        <name>FAD</name>
        <dbReference type="ChEBI" id="CHEBI:57692"/>
    </cofactor>
</comment>
<keyword evidence="3" id="KW-0642">Proline metabolism</keyword>
<dbReference type="Pfam" id="PF00171">
    <property type="entry name" value="Aldedh"/>
    <property type="match status" value="1"/>
</dbReference>
<dbReference type="GO" id="GO:0009898">
    <property type="term" value="C:cytoplasmic side of plasma membrane"/>
    <property type="evidence" value="ECO:0007669"/>
    <property type="project" value="TreeGrafter"/>
</dbReference>
<keyword evidence="3" id="KW-0678">Repressor</keyword>
<dbReference type="PIRSF" id="PIRSF000197">
    <property type="entry name" value="Bifunct_PutA"/>
    <property type="match status" value="1"/>
</dbReference>
<dbReference type="GO" id="GO:0003842">
    <property type="term" value="F:L-glutamate gamma-semialdehyde dehydrogenase activity"/>
    <property type="evidence" value="ECO:0007669"/>
    <property type="project" value="UniProtKB-UniRule"/>
</dbReference>
<dbReference type="GO" id="GO:0003677">
    <property type="term" value="F:DNA binding"/>
    <property type="evidence" value="ECO:0007669"/>
    <property type="project" value="UniProtKB-KW"/>
</dbReference>
<gene>
    <name evidence="7" type="primary">putA</name>
    <name evidence="7" type="ORF">ABHF33_13555</name>
</gene>
<dbReference type="SUPFAM" id="SSF51730">
    <property type="entry name" value="FAD-linked oxidoreductase"/>
    <property type="match status" value="1"/>
</dbReference>
<dbReference type="AlphaFoldDB" id="A0AAU7F8B9"/>
<comment type="function">
    <text evidence="3">Oxidizes proline to glutamate for use as a carbon and nitrogen source.</text>
</comment>
<evidence type="ECO:0000256" key="1">
    <source>
        <dbReference type="ARBA" id="ARBA00023002"/>
    </source>
</evidence>
<dbReference type="GO" id="GO:0004657">
    <property type="term" value="F:proline dehydrogenase activity"/>
    <property type="evidence" value="ECO:0007669"/>
    <property type="project" value="UniProtKB-UniRule"/>
</dbReference>
<proteinExistence type="inferred from homology"/>
<keyword evidence="3" id="KW-0274">FAD</keyword>
<dbReference type="Pfam" id="PF01619">
    <property type="entry name" value="Pro_dh"/>
    <property type="match status" value="1"/>
</dbReference>
<protein>
    <recommendedName>
        <fullName evidence="3">Bifunctional protein PutA</fullName>
    </recommendedName>
    <domain>
        <recommendedName>
            <fullName evidence="3">Proline dehydrogenase</fullName>
            <ecNumber evidence="3">1.5.5.2</ecNumber>
        </recommendedName>
        <alternativeName>
            <fullName evidence="3">Proline oxidase</fullName>
        </alternativeName>
    </domain>
    <domain>
        <recommendedName>
            <fullName evidence="3">Delta-1-pyrroline-5-carboxylate dehydrogenase</fullName>
            <shortName evidence="3">P5C dehydrogenase</shortName>
            <ecNumber evidence="3">1.2.1.88</ecNumber>
        </recommendedName>
        <alternativeName>
            <fullName evidence="3">L-glutamate gamma-semialdehyde dehydrogenase</fullName>
        </alternativeName>
    </domain>
</protein>
<feature type="domain" description="Proline dehydrogenase" evidence="5">
    <location>
        <begin position="177"/>
        <end position="461"/>
    </location>
</feature>
<keyword evidence="2 3" id="KW-0520">NAD</keyword>
<keyword evidence="3" id="KW-0285">Flavoprotein</keyword>
<keyword evidence="3" id="KW-0804">Transcription</keyword>
<feature type="domain" description="Proline dehydrogenase PutA" evidence="6">
    <location>
        <begin position="71"/>
        <end position="165"/>
    </location>
</feature>
<comment type="similarity">
    <text evidence="3">In the C-terminal section; belongs to the aldehyde dehydrogenase family.</text>
</comment>
<evidence type="ECO:0000259" key="5">
    <source>
        <dbReference type="Pfam" id="PF01619"/>
    </source>
</evidence>
<dbReference type="KEGG" id="cmav:ABHF33_13555"/>
<evidence type="ECO:0000313" key="7">
    <source>
        <dbReference type="EMBL" id="XBM00076.1"/>
    </source>
</evidence>
<keyword evidence="1 3" id="KW-0560">Oxidoreductase</keyword>
<comment type="catalytic activity">
    <reaction evidence="3">
        <text>L-glutamate 5-semialdehyde + NAD(+) + H2O = L-glutamate + NADH + 2 H(+)</text>
        <dbReference type="Rhea" id="RHEA:30235"/>
        <dbReference type="ChEBI" id="CHEBI:15377"/>
        <dbReference type="ChEBI" id="CHEBI:15378"/>
        <dbReference type="ChEBI" id="CHEBI:29985"/>
        <dbReference type="ChEBI" id="CHEBI:57540"/>
        <dbReference type="ChEBI" id="CHEBI:57945"/>
        <dbReference type="ChEBI" id="CHEBI:58066"/>
        <dbReference type="EC" id="1.2.1.88"/>
    </reaction>
</comment>
<dbReference type="InterPro" id="IPR016161">
    <property type="entry name" value="Ald_DH/histidinol_DH"/>
</dbReference>
<comment type="similarity">
    <text evidence="3">In the N-terminal section; belongs to the proline dehydrogenase family.</text>
</comment>
<comment type="catalytic activity">
    <reaction evidence="3">
        <text>L-proline + a quinone = (S)-1-pyrroline-5-carboxylate + a quinol + H(+)</text>
        <dbReference type="Rhea" id="RHEA:23784"/>
        <dbReference type="ChEBI" id="CHEBI:15378"/>
        <dbReference type="ChEBI" id="CHEBI:17388"/>
        <dbReference type="ChEBI" id="CHEBI:24646"/>
        <dbReference type="ChEBI" id="CHEBI:60039"/>
        <dbReference type="ChEBI" id="CHEBI:132124"/>
        <dbReference type="EC" id="1.5.5.2"/>
    </reaction>
</comment>
<dbReference type="SUPFAM" id="SSF81935">
    <property type="entry name" value="N-terminal domain of bifunctional PutA protein"/>
    <property type="match status" value="1"/>
</dbReference>
<dbReference type="InterPro" id="IPR015590">
    <property type="entry name" value="Aldehyde_DH_dom"/>
</dbReference>
<dbReference type="EC" id="1.2.1.88" evidence="3"/>
<feature type="domain" description="Aldehyde dehydrogenase" evidence="4">
    <location>
        <begin position="538"/>
        <end position="945"/>
    </location>
</feature>
<comment type="pathway">
    <text evidence="3">Amino-acid degradation; L-proline degradation into L-glutamate; L-glutamate from L-proline: step 1/2.</text>
</comment>
<dbReference type="GO" id="GO:0010133">
    <property type="term" value="P:L-proline catabolic process to L-glutamate"/>
    <property type="evidence" value="ECO:0007669"/>
    <property type="project" value="UniProtKB-UniRule"/>
</dbReference>
<dbReference type="InterPro" id="IPR024082">
    <property type="entry name" value="PRODH_PutA_dom_II"/>
</dbReference>
<dbReference type="Gene3D" id="3.40.605.10">
    <property type="entry name" value="Aldehyde Dehydrogenase, Chain A, domain 1"/>
    <property type="match status" value="1"/>
</dbReference>
<dbReference type="PANTHER" id="PTHR42862">
    <property type="entry name" value="DELTA-1-PYRROLINE-5-CARBOXYLATE DEHYDROGENASE 1, ISOFORM A-RELATED"/>
    <property type="match status" value="1"/>
</dbReference>
<evidence type="ECO:0000256" key="2">
    <source>
        <dbReference type="ARBA" id="ARBA00023027"/>
    </source>
</evidence>
<evidence type="ECO:0000256" key="3">
    <source>
        <dbReference type="PIRNR" id="PIRNR000197"/>
    </source>
</evidence>
<reference evidence="7" key="1">
    <citation type="submission" date="2024-05" db="EMBL/GenBank/DDBJ databases">
        <authorList>
            <person name="Yang L."/>
            <person name="Pan L."/>
        </authorList>
    </citation>
    <scope>NUCLEOTIDE SEQUENCE</scope>
    <source>
        <strain evidence="7">FCG-7</strain>
    </source>
</reference>
<dbReference type="GO" id="GO:0003700">
    <property type="term" value="F:DNA-binding transcription factor activity"/>
    <property type="evidence" value="ECO:0007669"/>
    <property type="project" value="InterPro"/>
</dbReference>